<dbReference type="PRINTS" id="PR00420">
    <property type="entry name" value="RNGMNOXGNASE"/>
</dbReference>
<sequence>MVDTIDHEDSATAPIIFFCNPARPAVTVPAPNGGRRWEFMLQADEHEKDLLDDAAIVRCIRQALQTLPASSPARQAGESIHILRKTVYTFHATLATTFRADRIFLLGDAAHLMPPFGGQGMNSGLRDAYNLCWKIALLGQQDTSPRLLESYQQERQPHVTQMIYFSASLGAIIMPTQRALALLRDCAFISIQRSKPLRRWLAEMEVKPRPVYRAGFLLSGRSSGQLLPQPMVTSANGQRLPLDQLIEGRFCVFTLYEKQAEISDRFQGALWQRLKLQQICLCPTQEALELAKANLPAHISLIVDESGQLGRLWRHHPNQLLLTRPDCYILAAFHSSQLASIEGQLERYLFPTI</sequence>
<accession>A0A402AL44</accession>
<dbReference type="InterPro" id="IPR002938">
    <property type="entry name" value="FAD-bd"/>
</dbReference>
<dbReference type="Pfam" id="PF01494">
    <property type="entry name" value="FAD_binding_3"/>
    <property type="match status" value="1"/>
</dbReference>
<dbReference type="Proteomes" id="UP000287188">
    <property type="component" value="Unassembled WGS sequence"/>
</dbReference>
<protein>
    <recommendedName>
        <fullName evidence="2">FAD-binding domain-containing protein</fullName>
    </recommendedName>
</protein>
<comment type="caution">
    <text evidence="3">The sequence shown here is derived from an EMBL/GenBank/DDBJ whole genome shotgun (WGS) entry which is preliminary data.</text>
</comment>
<dbReference type="AlphaFoldDB" id="A0A402AL44"/>
<dbReference type="Gene3D" id="3.50.50.60">
    <property type="entry name" value="FAD/NAD(P)-binding domain"/>
    <property type="match status" value="1"/>
</dbReference>
<dbReference type="PANTHER" id="PTHR43476:SF3">
    <property type="entry name" value="FAD-BINDING MONOOXYGENASE"/>
    <property type="match status" value="1"/>
</dbReference>
<dbReference type="PANTHER" id="PTHR43476">
    <property type="entry name" value="3-(3-HYDROXY-PHENYL)PROPIONATE/3-HYDROXYCINNAMIC ACID HYDROXYLASE"/>
    <property type="match status" value="1"/>
</dbReference>
<dbReference type="GO" id="GO:0008688">
    <property type="term" value="F:3-(3-hydroxyphenyl)propionate hydroxylase activity"/>
    <property type="evidence" value="ECO:0007669"/>
    <property type="project" value="TreeGrafter"/>
</dbReference>
<dbReference type="EMBL" id="BIFS01000001">
    <property type="protein sequence ID" value="GCE19841.1"/>
    <property type="molecule type" value="Genomic_DNA"/>
</dbReference>
<evidence type="ECO:0000256" key="1">
    <source>
        <dbReference type="ARBA" id="ARBA00023002"/>
    </source>
</evidence>
<proteinExistence type="predicted"/>
<feature type="domain" description="FAD-binding" evidence="2">
    <location>
        <begin position="29"/>
        <end position="165"/>
    </location>
</feature>
<keyword evidence="1" id="KW-0560">Oxidoreductase</keyword>
<organism evidence="3 4">
    <name type="scientific">Dictyobacter kobayashii</name>
    <dbReference type="NCBI Taxonomy" id="2014872"/>
    <lineage>
        <taxon>Bacteria</taxon>
        <taxon>Bacillati</taxon>
        <taxon>Chloroflexota</taxon>
        <taxon>Ktedonobacteria</taxon>
        <taxon>Ktedonobacterales</taxon>
        <taxon>Dictyobacteraceae</taxon>
        <taxon>Dictyobacter</taxon>
    </lineage>
</organism>
<dbReference type="GO" id="GO:0019622">
    <property type="term" value="P:3-(3-hydroxy)phenylpropionate catabolic process"/>
    <property type="evidence" value="ECO:0007669"/>
    <property type="project" value="TreeGrafter"/>
</dbReference>
<dbReference type="InterPro" id="IPR036188">
    <property type="entry name" value="FAD/NAD-bd_sf"/>
</dbReference>
<name>A0A402AL44_9CHLR</name>
<keyword evidence="4" id="KW-1185">Reference proteome</keyword>
<dbReference type="Gene3D" id="3.30.9.10">
    <property type="entry name" value="D-Amino Acid Oxidase, subunit A, domain 2"/>
    <property type="match status" value="1"/>
</dbReference>
<dbReference type="SUPFAM" id="SSF51905">
    <property type="entry name" value="FAD/NAD(P)-binding domain"/>
    <property type="match status" value="1"/>
</dbReference>
<evidence type="ECO:0000313" key="4">
    <source>
        <dbReference type="Proteomes" id="UP000287188"/>
    </source>
</evidence>
<dbReference type="InterPro" id="IPR050631">
    <property type="entry name" value="PheA/TfdB_FAD_monoxygenase"/>
</dbReference>
<reference evidence="4" key="1">
    <citation type="submission" date="2018-12" db="EMBL/GenBank/DDBJ databases">
        <title>Tengunoibacter tsumagoiensis gen. nov., sp. nov., Dictyobacter kobayashii sp. nov., D. alpinus sp. nov., and D. joshuensis sp. nov. and description of Dictyobacteraceae fam. nov. within the order Ktedonobacterales isolated from Tengu-no-mugimeshi.</title>
        <authorList>
            <person name="Wang C.M."/>
            <person name="Zheng Y."/>
            <person name="Sakai Y."/>
            <person name="Toyoda A."/>
            <person name="Minakuchi Y."/>
            <person name="Abe K."/>
            <person name="Yokota A."/>
            <person name="Yabe S."/>
        </authorList>
    </citation>
    <scope>NUCLEOTIDE SEQUENCE [LARGE SCALE GENOMIC DNA]</scope>
    <source>
        <strain evidence="4">Uno11</strain>
    </source>
</reference>
<evidence type="ECO:0000259" key="2">
    <source>
        <dbReference type="Pfam" id="PF01494"/>
    </source>
</evidence>
<evidence type="ECO:0000313" key="3">
    <source>
        <dbReference type="EMBL" id="GCE19841.1"/>
    </source>
</evidence>
<gene>
    <name evidence="3" type="ORF">KDK_36410</name>
</gene>
<dbReference type="GO" id="GO:0071949">
    <property type="term" value="F:FAD binding"/>
    <property type="evidence" value="ECO:0007669"/>
    <property type="project" value="InterPro"/>
</dbReference>